<keyword evidence="1" id="KW-0732">Signal</keyword>
<accession>A0A8C6UXE1</accession>
<evidence type="ECO:0000259" key="8">
    <source>
        <dbReference type="PROSITE" id="PS51115"/>
    </source>
</evidence>
<dbReference type="Pfam" id="PF00053">
    <property type="entry name" value="EGF_laminin"/>
    <property type="match status" value="3"/>
</dbReference>
<evidence type="ECO:0000256" key="6">
    <source>
        <dbReference type="SAM" id="Coils"/>
    </source>
</evidence>
<evidence type="ECO:0000313" key="9">
    <source>
        <dbReference type="Ensembl" id="ENSNMLP00000042647.1"/>
    </source>
</evidence>
<keyword evidence="4" id="KW-0325">Glycoprotein</keyword>
<keyword evidence="2" id="KW-0677">Repeat</keyword>
<dbReference type="PANTHER" id="PTHR10574">
    <property type="entry name" value="NETRIN/LAMININ-RELATED"/>
    <property type="match status" value="1"/>
</dbReference>
<evidence type="ECO:0000256" key="2">
    <source>
        <dbReference type="ARBA" id="ARBA00022737"/>
    </source>
</evidence>
<dbReference type="GO" id="GO:0007411">
    <property type="term" value="P:axon guidance"/>
    <property type="evidence" value="ECO:0007669"/>
    <property type="project" value="TreeGrafter"/>
</dbReference>
<dbReference type="Proteomes" id="UP000694523">
    <property type="component" value="Unplaced"/>
</dbReference>
<sequence length="776" mass="84139">MRHSVPCGQKQFYTLRLEESQWSPQLSSFTFQKLLHNLTAIKIRATFGHSGRGYLDNVSLVSARPDVGTVPAGWVRSCRCPAGLEGAQCERCVQGYRRSESGLGAFSDCEPCQCPQGSCDALTGECLSSDDSQGCKHGYTGPNCADCSEGFYREMVRGDGFPAPCEPCACDKHGSVSAQCDSSGTCRCKTGFDGQKCERSKCPSCFSPVTAKLGLFSVRLLELEQQFSRPVDTGDMEAALKAAQRELDDLQEQHQDAKDVERRLQRRVSPLGPELLTLGQEVTDVAQACSKVHSSKEKYTEQVDATEDLIQDMRSLLKQAQRSLQSAELPQADSPADAPTDTNPFSPLLQKALDLLQKHQTDAASIDAQAGEALKDSERSATLAQPIVEREKQVHKITDDLGDMLERISTEVKDMEIKAPQVTSAAKDQSKMAASLLQDILKAEKDLPTPLKAEAEGMLSSLDGLKAVADGNLKELDKLKAAVEPEQTSAMGLLAKGKTAQEAFDKLVGRVDQAKSDTEDALRRIGSNTDDLEGALSTLKGFDDQMAQARALSDAAIGRLPAINATIQSANGDNTVARGLVAGISEQLRQAGETSDKLQDAVDDLQGLWRTVPNADGLLDRATLLRSQAEKLRDGSSSTAAEVKNELGQAKDLKQQATQGAEDAQAALDNTQRTRDAVRRTLRDVNNMINGLNGSEPVDMSRLEELEKSLGAAQKEVLLGLEPRLKQLLEKEQAHIHYLNRLDQDLSTIQGDIQNIKNILKSVPTGCYNNAPLEEA</sequence>
<dbReference type="InterPro" id="IPR050440">
    <property type="entry name" value="Laminin/Netrin_ECM"/>
</dbReference>
<dbReference type="GO" id="GO:0009888">
    <property type="term" value="P:tissue development"/>
    <property type="evidence" value="ECO:0007669"/>
    <property type="project" value="TreeGrafter"/>
</dbReference>
<evidence type="ECO:0000256" key="3">
    <source>
        <dbReference type="ARBA" id="ARBA00023157"/>
    </source>
</evidence>
<evidence type="ECO:0000256" key="5">
    <source>
        <dbReference type="ARBA" id="ARBA00023292"/>
    </source>
</evidence>
<keyword evidence="5" id="KW-0424">Laminin EGF-like domain</keyword>
<dbReference type="InterPro" id="IPR000034">
    <property type="entry name" value="Laminin_IV"/>
</dbReference>
<evidence type="ECO:0000256" key="7">
    <source>
        <dbReference type="SAM" id="MobiDB-lite"/>
    </source>
</evidence>
<keyword evidence="6" id="KW-0175">Coiled coil</keyword>
<feature type="region of interest" description="Disordered" evidence="7">
    <location>
        <begin position="651"/>
        <end position="674"/>
    </location>
</feature>
<organism evidence="9 10">
    <name type="scientific">Neogobius melanostomus</name>
    <name type="common">round goby</name>
    <dbReference type="NCBI Taxonomy" id="47308"/>
    <lineage>
        <taxon>Eukaryota</taxon>
        <taxon>Metazoa</taxon>
        <taxon>Chordata</taxon>
        <taxon>Craniata</taxon>
        <taxon>Vertebrata</taxon>
        <taxon>Euteleostomi</taxon>
        <taxon>Actinopterygii</taxon>
        <taxon>Neopterygii</taxon>
        <taxon>Teleostei</taxon>
        <taxon>Neoteleostei</taxon>
        <taxon>Acanthomorphata</taxon>
        <taxon>Gobiaria</taxon>
        <taxon>Gobiiformes</taxon>
        <taxon>Gobioidei</taxon>
        <taxon>Gobiidae</taxon>
        <taxon>Benthophilinae</taxon>
        <taxon>Neogobiini</taxon>
        <taxon>Neogobius</taxon>
    </lineage>
</organism>
<proteinExistence type="predicted"/>
<feature type="domain" description="Laminin IV type A" evidence="8">
    <location>
        <begin position="1"/>
        <end position="77"/>
    </location>
</feature>
<feature type="region of interest" description="Disordered" evidence="7">
    <location>
        <begin position="321"/>
        <end position="346"/>
    </location>
</feature>
<dbReference type="PANTHER" id="PTHR10574:SF435">
    <property type="entry name" value="LAMININ SUBUNIT GAMMA-1"/>
    <property type="match status" value="1"/>
</dbReference>
<dbReference type="PROSITE" id="PS51115">
    <property type="entry name" value="LAMININ_IVA"/>
    <property type="match status" value="1"/>
</dbReference>
<dbReference type="AlphaFoldDB" id="A0A8C6UXE1"/>
<dbReference type="Pfam" id="PF00052">
    <property type="entry name" value="Laminin_B"/>
    <property type="match status" value="1"/>
</dbReference>
<evidence type="ECO:0000313" key="10">
    <source>
        <dbReference type="Proteomes" id="UP000694523"/>
    </source>
</evidence>
<reference evidence="9" key="2">
    <citation type="submission" date="2025-09" db="UniProtKB">
        <authorList>
            <consortium name="Ensembl"/>
        </authorList>
    </citation>
    <scope>IDENTIFICATION</scope>
</reference>
<name>A0A8C6UXE1_9GOBI</name>
<dbReference type="InterPro" id="IPR002049">
    <property type="entry name" value="LE_dom"/>
</dbReference>
<keyword evidence="10" id="KW-1185">Reference proteome</keyword>
<evidence type="ECO:0000256" key="4">
    <source>
        <dbReference type="ARBA" id="ARBA00023180"/>
    </source>
</evidence>
<keyword evidence="3" id="KW-1015">Disulfide bond</keyword>
<dbReference type="Ensembl" id="ENSNMLT00000047366.1">
    <property type="protein sequence ID" value="ENSNMLP00000042647.1"/>
    <property type="gene ID" value="ENSNMLG00000025965.1"/>
</dbReference>
<reference evidence="9" key="1">
    <citation type="submission" date="2025-08" db="UniProtKB">
        <authorList>
            <consortium name="Ensembl"/>
        </authorList>
    </citation>
    <scope>IDENTIFICATION</scope>
</reference>
<dbReference type="Gene3D" id="2.170.300.10">
    <property type="entry name" value="Tie2 ligand-binding domain superfamily"/>
    <property type="match status" value="1"/>
</dbReference>
<dbReference type="GO" id="GO:0009887">
    <property type="term" value="P:animal organ morphogenesis"/>
    <property type="evidence" value="ECO:0007669"/>
    <property type="project" value="TreeGrafter"/>
</dbReference>
<feature type="coiled-coil region" evidence="6">
    <location>
        <begin position="233"/>
        <end position="267"/>
    </location>
</feature>
<protein>
    <submittedName>
        <fullName evidence="9">Laminin, gamma 2</fullName>
    </submittedName>
</protein>
<dbReference type="CDD" id="cd00055">
    <property type="entry name" value="EGF_Lam"/>
    <property type="match status" value="2"/>
</dbReference>
<dbReference type="SMART" id="SM00180">
    <property type="entry name" value="EGF_Lam"/>
    <property type="match status" value="2"/>
</dbReference>
<evidence type="ECO:0000256" key="1">
    <source>
        <dbReference type="ARBA" id="ARBA00022729"/>
    </source>
</evidence>